<keyword evidence="1" id="KW-1133">Transmembrane helix</keyword>
<evidence type="ECO:0000256" key="1">
    <source>
        <dbReference type="SAM" id="Phobius"/>
    </source>
</evidence>
<keyword evidence="1" id="KW-0472">Membrane</keyword>
<dbReference type="AlphaFoldDB" id="A0A9J5X018"/>
<dbReference type="Proteomes" id="UP000824120">
    <property type="component" value="Chromosome 10"/>
</dbReference>
<feature type="transmembrane region" description="Helical" evidence="1">
    <location>
        <begin position="17"/>
        <end position="38"/>
    </location>
</feature>
<protein>
    <submittedName>
        <fullName evidence="2">Uncharacterized protein</fullName>
    </submittedName>
</protein>
<evidence type="ECO:0000313" key="2">
    <source>
        <dbReference type="EMBL" id="KAG5580644.1"/>
    </source>
</evidence>
<evidence type="ECO:0000313" key="3">
    <source>
        <dbReference type="Proteomes" id="UP000824120"/>
    </source>
</evidence>
<sequence>MYNKEHNKNFDEVYNEFPYIAMIIQIYLMTSQFFYQILQYLSHWLYIISINYPSSLIPYNNVIIMTKA</sequence>
<proteinExistence type="predicted"/>
<reference evidence="2 3" key="1">
    <citation type="submission" date="2020-09" db="EMBL/GenBank/DDBJ databases">
        <title>De no assembly of potato wild relative species, Solanum commersonii.</title>
        <authorList>
            <person name="Cho K."/>
        </authorList>
    </citation>
    <scope>NUCLEOTIDE SEQUENCE [LARGE SCALE GENOMIC DNA]</scope>
    <source>
        <strain evidence="2">LZ3.2</strain>
        <tissue evidence="2">Leaf</tissue>
    </source>
</reference>
<name>A0A9J5X018_SOLCO</name>
<keyword evidence="1" id="KW-0812">Transmembrane</keyword>
<keyword evidence="3" id="KW-1185">Reference proteome</keyword>
<comment type="caution">
    <text evidence="2">The sequence shown here is derived from an EMBL/GenBank/DDBJ whole genome shotgun (WGS) entry which is preliminary data.</text>
</comment>
<organism evidence="2 3">
    <name type="scientific">Solanum commersonii</name>
    <name type="common">Commerson's wild potato</name>
    <name type="synonym">Commerson's nightshade</name>
    <dbReference type="NCBI Taxonomy" id="4109"/>
    <lineage>
        <taxon>Eukaryota</taxon>
        <taxon>Viridiplantae</taxon>
        <taxon>Streptophyta</taxon>
        <taxon>Embryophyta</taxon>
        <taxon>Tracheophyta</taxon>
        <taxon>Spermatophyta</taxon>
        <taxon>Magnoliopsida</taxon>
        <taxon>eudicotyledons</taxon>
        <taxon>Gunneridae</taxon>
        <taxon>Pentapetalae</taxon>
        <taxon>asterids</taxon>
        <taxon>lamiids</taxon>
        <taxon>Solanales</taxon>
        <taxon>Solanaceae</taxon>
        <taxon>Solanoideae</taxon>
        <taxon>Solaneae</taxon>
        <taxon>Solanum</taxon>
    </lineage>
</organism>
<accession>A0A9J5X018</accession>
<dbReference type="EMBL" id="JACXVP010000010">
    <property type="protein sequence ID" value="KAG5580644.1"/>
    <property type="molecule type" value="Genomic_DNA"/>
</dbReference>
<gene>
    <name evidence="2" type="ORF">H5410_051271</name>
</gene>